<gene>
    <name evidence="5" type="ORF">TCNE_LOCUS7254</name>
</gene>
<evidence type="ECO:0000313" key="7">
    <source>
        <dbReference type="WBParaSite" id="TCNE_0000725401-mRNA-1"/>
    </source>
</evidence>
<sequence>MFFFSIGPDLDDLLAVNYTDTDGNFELNGSTRELSTIETMLKIYHDCDDGIRAHKIMSNEAKSFETNADSTFQPCQRKVVWHIPSSYHHDGIVKEYFDVGSVNMEIVFRGEERDCRH</sequence>
<proteinExistence type="inferred from homology"/>
<evidence type="ECO:0000256" key="1">
    <source>
        <dbReference type="ARBA" id="ARBA00004613"/>
    </source>
</evidence>
<keyword evidence="4" id="KW-0732">Signal</keyword>
<dbReference type="PANTHER" id="PTHR21700:SF117">
    <property type="entry name" value="TRANSTHYRETIN-LIKE PROTEIN 33"/>
    <property type="match status" value="1"/>
</dbReference>
<dbReference type="Gene3D" id="2.60.40.3330">
    <property type="match status" value="1"/>
</dbReference>
<name>A0A183UFI4_TOXCA</name>
<keyword evidence="6" id="KW-1185">Reference proteome</keyword>
<comment type="similarity">
    <text evidence="2">Belongs to the nematode transthyretin-like family.</text>
</comment>
<reference evidence="5 6" key="2">
    <citation type="submission" date="2018-11" db="EMBL/GenBank/DDBJ databases">
        <authorList>
            <consortium name="Pathogen Informatics"/>
        </authorList>
    </citation>
    <scope>NUCLEOTIDE SEQUENCE [LARGE SCALE GENOMIC DNA]</scope>
</reference>
<dbReference type="WBParaSite" id="TCNE_0000725401-mRNA-1">
    <property type="protein sequence ID" value="TCNE_0000725401-mRNA-1"/>
    <property type="gene ID" value="TCNE_0000725401"/>
</dbReference>
<evidence type="ECO:0000256" key="3">
    <source>
        <dbReference type="ARBA" id="ARBA00022525"/>
    </source>
</evidence>
<dbReference type="Proteomes" id="UP000050794">
    <property type="component" value="Unassembled WGS sequence"/>
</dbReference>
<dbReference type="EMBL" id="UYWY01019645">
    <property type="protein sequence ID" value="VDM38575.1"/>
    <property type="molecule type" value="Genomic_DNA"/>
</dbReference>
<dbReference type="InterPro" id="IPR038479">
    <property type="entry name" value="Transthyretin-like_sf"/>
</dbReference>
<organism evidence="6 7">
    <name type="scientific">Toxocara canis</name>
    <name type="common">Canine roundworm</name>
    <dbReference type="NCBI Taxonomy" id="6265"/>
    <lineage>
        <taxon>Eukaryota</taxon>
        <taxon>Metazoa</taxon>
        <taxon>Ecdysozoa</taxon>
        <taxon>Nematoda</taxon>
        <taxon>Chromadorea</taxon>
        <taxon>Rhabditida</taxon>
        <taxon>Spirurina</taxon>
        <taxon>Ascaridomorpha</taxon>
        <taxon>Ascaridoidea</taxon>
        <taxon>Toxocaridae</taxon>
        <taxon>Toxocara</taxon>
    </lineage>
</organism>
<dbReference type="Pfam" id="PF01060">
    <property type="entry name" value="TTR-52"/>
    <property type="match status" value="1"/>
</dbReference>
<comment type="subcellular location">
    <subcellularLocation>
        <location evidence="1">Secreted</location>
    </subcellularLocation>
</comment>
<dbReference type="InterPro" id="IPR001534">
    <property type="entry name" value="Transthyretin-like"/>
</dbReference>
<evidence type="ECO:0000313" key="5">
    <source>
        <dbReference type="EMBL" id="VDM38575.1"/>
    </source>
</evidence>
<accession>A0A183UFI4</accession>
<dbReference type="GO" id="GO:0009986">
    <property type="term" value="C:cell surface"/>
    <property type="evidence" value="ECO:0007669"/>
    <property type="project" value="InterPro"/>
</dbReference>
<dbReference type="PANTHER" id="PTHR21700">
    <property type="entry name" value="TRANSTHYRETIN-LIKE FAMILY PROTEIN-RELATED"/>
    <property type="match status" value="1"/>
</dbReference>
<reference evidence="7" key="1">
    <citation type="submission" date="2016-06" db="UniProtKB">
        <authorList>
            <consortium name="WormBaseParasite"/>
        </authorList>
    </citation>
    <scope>IDENTIFICATION</scope>
</reference>
<keyword evidence="3" id="KW-0964">Secreted</keyword>
<evidence type="ECO:0000256" key="2">
    <source>
        <dbReference type="ARBA" id="ARBA00010112"/>
    </source>
</evidence>
<evidence type="ECO:0000256" key="4">
    <source>
        <dbReference type="ARBA" id="ARBA00022729"/>
    </source>
</evidence>
<protein>
    <submittedName>
        <fullName evidence="7">Transthyretin-like family protein</fullName>
    </submittedName>
</protein>
<dbReference type="AlphaFoldDB" id="A0A183UFI4"/>
<dbReference type="GO" id="GO:0005576">
    <property type="term" value="C:extracellular region"/>
    <property type="evidence" value="ECO:0007669"/>
    <property type="project" value="UniProtKB-SubCell"/>
</dbReference>
<evidence type="ECO:0000313" key="6">
    <source>
        <dbReference type="Proteomes" id="UP000050794"/>
    </source>
</evidence>